<proteinExistence type="predicted"/>
<dbReference type="InterPro" id="IPR003776">
    <property type="entry name" value="YcaO-like_dom"/>
</dbReference>
<dbReference type="Pfam" id="PF02624">
    <property type="entry name" value="YcaO"/>
    <property type="match status" value="1"/>
</dbReference>
<keyword evidence="3" id="KW-1185">Reference proteome</keyword>
<evidence type="ECO:0000313" key="2">
    <source>
        <dbReference type="EMBL" id="NNG38503.1"/>
    </source>
</evidence>
<dbReference type="AlphaFoldDB" id="A0A849AF94"/>
<comment type="caution">
    <text evidence="2">The sequence shown here is derived from an EMBL/GenBank/DDBJ whole genome shotgun (WGS) entry which is preliminary data.</text>
</comment>
<evidence type="ECO:0000313" key="3">
    <source>
        <dbReference type="Proteomes" id="UP000557772"/>
    </source>
</evidence>
<name>A0A849AF94_9MICO</name>
<organism evidence="2 3">
    <name type="scientific">Flexivirga aerilata</name>
    <dbReference type="NCBI Taxonomy" id="1656889"/>
    <lineage>
        <taxon>Bacteria</taxon>
        <taxon>Bacillati</taxon>
        <taxon>Actinomycetota</taxon>
        <taxon>Actinomycetes</taxon>
        <taxon>Micrococcales</taxon>
        <taxon>Dermacoccaceae</taxon>
        <taxon>Flexivirga</taxon>
    </lineage>
</organism>
<protein>
    <recommendedName>
        <fullName evidence="1">YcaO domain-containing protein</fullName>
    </recommendedName>
</protein>
<dbReference type="Proteomes" id="UP000557772">
    <property type="component" value="Unassembled WGS sequence"/>
</dbReference>
<feature type="domain" description="YcaO" evidence="1">
    <location>
        <begin position="25"/>
        <end position="220"/>
    </location>
</feature>
<sequence length="313" mass="33207">MATVPGDHLVVTGAFDRSSAQRQASTRAAVAARALAQAAWCEDTTGNTTIAPEDLGLPPALPRQPELWASCIGLVTGDPYTVPVRGLMPSSDGDRVLNLIAGGASMAATVAVATQHAVQETVARDLVARWWRRAADQRRPLLPAHDLLLEAISPARADELDHENLSVSGYLLRVGAGSTLAVVTLRCVTTGALSIGDHLVGPWTPHEALREAFVEASVRRAVAVEAIGEGPGAHPDTQCLVRRWLMGPRIHERLSASCAPVRPNNLPDSADYTDVITHAMARYDHEPVAMIVAEEAGCLAAACCPGTVEPLRW</sequence>
<reference evidence="2 3" key="1">
    <citation type="submission" date="2020-05" db="EMBL/GenBank/DDBJ databases">
        <title>Flexivirga sp. ID2601S isolated from air conditioner.</title>
        <authorList>
            <person name="Kim D.H."/>
        </authorList>
    </citation>
    <scope>NUCLEOTIDE SEQUENCE [LARGE SCALE GENOMIC DNA]</scope>
    <source>
        <strain evidence="2 3">ID2601S</strain>
    </source>
</reference>
<evidence type="ECO:0000259" key="1">
    <source>
        <dbReference type="Pfam" id="PF02624"/>
    </source>
</evidence>
<gene>
    <name evidence="2" type="ORF">HJ588_04335</name>
</gene>
<dbReference type="EMBL" id="JABENB010000001">
    <property type="protein sequence ID" value="NNG38503.1"/>
    <property type="molecule type" value="Genomic_DNA"/>
</dbReference>
<accession>A0A849AF94</accession>